<evidence type="ECO:0000313" key="4">
    <source>
        <dbReference type="Proteomes" id="UP001468095"/>
    </source>
</evidence>
<evidence type="ECO:0000313" key="1">
    <source>
        <dbReference type="EMBL" id="MEL7694541.1"/>
    </source>
</evidence>
<protein>
    <submittedName>
        <fullName evidence="2">Uncharacterized protein</fullName>
    </submittedName>
</protein>
<dbReference type="EMBL" id="JBCGBG010000001">
    <property type="protein sequence ID" value="MEL7694541.1"/>
    <property type="molecule type" value="Genomic_DNA"/>
</dbReference>
<gene>
    <name evidence="1" type="ORF">AABB92_02525</name>
    <name evidence="2" type="ORF">HU668_18655</name>
</gene>
<organism evidence="2 3">
    <name type="scientific">Pantoea brenneri</name>
    <dbReference type="NCBI Taxonomy" id="472694"/>
    <lineage>
        <taxon>Bacteria</taxon>
        <taxon>Pseudomonadati</taxon>
        <taxon>Pseudomonadota</taxon>
        <taxon>Gammaproteobacteria</taxon>
        <taxon>Enterobacterales</taxon>
        <taxon>Erwiniaceae</taxon>
        <taxon>Pantoea</taxon>
    </lineage>
</organism>
<keyword evidence="4" id="KW-1185">Reference proteome</keyword>
<dbReference type="EMBL" id="JABWPM010000026">
    <property type="protein sequence ID" value="NUY98479.1"/>
    <property type="molecule type" value="Genomic_DNA"/>
</dbReference>
<reference evidence="1 4" key="2">
    <citation type="submission" date="2024-04" db="EMBL/GenBank/DDBJ databases">
        <authorList>
            <person name="Suleimanova A.D."/>
            <person name="Pudova D.S."/>
            <person name="Shagimardanova E.I."/>
            <person name="Sharipova M.R."/>
        </authorList>
    </citation>
    <scope>NUCLEOTIDE SEQUENCE [LARGE SCALE GENOMIC DNA]</scope>
    <source>
        <strain evidence="1 4">3.1</strain>
    </source>
</reference>
<proteinExistence type="predicted"/>
<reference evidence="2 3" key="1">
    <citation type="submission" date="2020-05" db="EMBL/GenBank/DDBJ databases">
        <title>Whole Genome Sequences of Enterobacteriales Associated with the International Space Station.</title>
        <authorList>
            <person name="Bharadwaj A."/>
            <person name="Daudu R."/>
            <person name="Singh N."/>
            <person name="Wood J."/>
            <person name="Debieu M."/>
            <person name="Mason C."/>
            <person name="Wang C."/>
            <person name="Venkateswaran K."/>
        </authorList>
    </citation>
    <scope>NUCLEOTIDE SEQUENCE [LARGE SCALE GENOMIC DNA]</scope>
    <source>
        <strain evidence="2 3">IF5SW-B1</strain>
    </source>
</reference>
<dbReference type="Proteomes" id="UP000566985">
    <property type="component" value="Unassembled WGS sequence"/>
</dbReference>
<dbReference type="Proteomes" id="UP001468095">
    <property type="component" value="Unassembled WGS sequence"/>
</dbReference>
<evidence type="ECO:0000313" key="2">
    <source>
        <dbReference type="EMBL" id="NUY98479.1"/>
    </source>
</evidence>
<accession>A0A7Y6NHA6</accession>
<dbReference type="AlphaFoldDB" id="A0A7Y6NHA6"/>
<dbReference type="RefSeq" id="WP_031375231.1">
    <property type="nucleotide sequence ID" value="NZ_JABWPE010000026.1"/>
</dbReference>
<sequence length="230" mass="25797">MYYNKNVISYLKSNNILALKLDRTFTGVGKAVSDQIDIIGAGAKRALFYTSCFTEEYQDVCQKQKNEDLRFIGGIYKLVEHGDIIFDMLKIYFEEIFRHKTSSQLGKIKESLMAVNIHIAVSQFTKYGFILAVSAAVAAGMKLSLDMSVLAGRRAGVAIAIAGMYGVVQKAADSANRLRYALPEYYSALYANELEMMFFLIEPLFERSDALLSAWASDDEVSRIITNMIR</sequence>
<dbReference type="GeneID" id="57347184"/>
<comment type="caution">
    <text evidence="2">The sequence shown here is derived from an EMBL/GenBank/DDBJ whole genome shotgun (WGS) entry which is preliminary data.</text>
</comment>
<name>A0A7Y6NHA6_9GAMM</name>
<evidence type="ECO:0000313" key="3">
    <source>
        <dbReference type="Proteomes" id="UP000566985"/>
    </source>
</evidence>